<reference evidence="1" key="1">
    <citation type="submission" date="2021-03" db="EMBL/GenBank/DDBJ databases">
        <title>Draft genome sequence of rust myrtle Austropuccinia psidii MF-1, a brazilian biotype.</title>
        <authorList>
            <person name="Quecine M.C."/>
            <person name="Pachon D.M.R."/>
            <person name="Bonatelli M.L."/>
            <person name="Correr F.H."/>
            <person name="Franceschini L.M."/>
            <person name="Leite T.F."/>
            <person name="Margarido G.R.A."/>
            <person name="Almeida C.A."/>
            <person name="Ferrarezi J.A."/>
            <person name="Labate C.A."/>
        </authorList>
    </citation>
    <scope>NUCLEOTIDE SEQUENCE</scope>
    <source>
        <strain evidence="1">MF-1</strain>
    </source>
</reference>
<keyword evidence="2" id="KW-1185">Reference proteome</keyword>
<dbReference type="AlphaFoldDB" id="A0A9Q3HJ21"/>
<accession>A0A9Q3HJ21</accession>
<evidence type="ECO:0000313" key="2">
    <source>
        <dbReference type="Proteomes" id="UP000765509"/>
    </source>
</evidence>
<sequence length="191" mass="21998">MKSSNKTNRALVPSYSKVLGQAALEACKFDLNKFLEVVSERYRDQLLPLEGQRYELAIQKMSYLMQASFLKVQVFASFAKESLLKDDVVDGFEATALKILGNFWQLTFFGHYPGMNQEPKNSEDSLKMLQLIPMARANLHLSQTNRIMWEPATWHAATLCVQSLWKVQLKRHHKTQIYEGIILRAQEMGLE</sequence>
<name>A0A9Q3HJ21_9BASI</name>
<comment type="caution">
    <text evidence="1">The sequence shown here is derived from an EMBL/GenBank/DDBJ whole genome shotgun (WGS) entry which is preliminary data.</text>
</comment>
<evidence type="ECO:0000313" key="1">
    <source>
        <dbReference type="EMBL" id="MBW0507248.1"/>
    </source>
</evidence>
<dbReference type="EMBL" id="AVOT02019589">
    <property type="protein sequence ID" value="MBW0507248.1"/>
    <property type="molecule type" value="Genomic_DNA"/>
</dbReference>
<dbReference type="Proteomes" id="UP000765509">
    <property type="component" value="Unassembled WGS sequence"/>
</dbReference>
<protein>
    <submittedName>
        <fullName evidence="1">Uncharacterized protein</fullName>
    </submittedName>
</protein>
<proteinExistence type="predicted"/>
<gene>
    <name evidence="1" type="ORF">O181_046963</name>
</gene>
<organism evidence="1 2">
    <name type="scientific">Austropuccinia psidii MF-1</name>
    <dbReference type="NCBI Taxonomy" id="1389203"/>
    <lineage>
        <taxon>Eukaryota</taxon>
        <taxon>Fungi</taxon>
        <taxon>Dikarya</taxon>
        <taxon>Basidiomycota</taxon>
        <taxon>Pucciniomycotina</taxon>
        <taxon>Pucciniomycetes</taxon>
        <taxon>Pucciniales</taxon>
        <taxon>Sphaerophragmiaceae</taxon>
        <taxon>Austropuccinia</taxon>
    </lineage>
</organism>